<evidence type="ECO:0000313" key="1">
    <source>
        <dbReference type="EMBL" id="MBD8049956.1"/>
    </source>
</evidence>
<accession>A0A927ILA2</accession>
<reference evidence="1" key="1">
    <citation type="submission" date="2020-09" db="EMBL/GenBank/DDBJ databases">
        <title>Genome seq and assembly of Limnohabitants sp.</title>
        <authorList>
            <person name="Chhetri G."/>
        </authorList>
    </citation>
    <scope>NUCLEOTIDE SEQUENCE</scope>
    <source>
        <strain evidence="1">JUR4</strain>
    </source>
</reference>
<sequence>MHKLLLWVLSAMALMGCSPDLNWRQTGFEGTNFKADLPCKPDRTTRQVPLGGLPVNLQVAGCESGSAMVAVMTAALPSGADANAVLQGWQQATLANMVAQDPQRQAWARPGMLPLPAAQRVSAQGLRTDGQAVNAQAAWGAFVEGDHVRLVHAAVYDRQAPTELADTLFESFKP</sequence>
<gene>
    <name evidence="1" type="ORF">IC609_05335</name>
</gene>
<dbReference type="AlphaFoldDB" id="A0A927ILA2"/>
<organism evidence="1 2">
    <name type="scientific">Limnohabitans radicicola</name>
    <dbReference type="NCBI Taxonomy" id="2771427"/>
    <lineage>
        <taxon>Bacteria</taxon>
        <taxon>Pseudomonadati</taxon>
        <taxon>Pseudomonadota</taxon>
        <taxon>Betaproteobacteria</taxon>
        <taxon>Burkholderiales</taxon>
        <taxon>Comamonadaceae</taxon>
        <taxon>Limnohabitans</taxon>
    </lineage>
</organism>
<dbReference type="RefSeq" id="WP_191818387.1">
    <property type="nucleotide sequence ID" value="NZ_JACYFT010000001.1"/>
</dbReference>
<dbReference type="Proteomes" id="UP000647424">
    <property type="component" value="Unassembled WGS sequence"/>
</dbReference>
<dbReference type="EMBL" id="JACYFT010000001">
    <property type="protein sequence ID" value="MBD8049956.1"/>
    <property type="molecule type" value="Genomic_DNA"/>
</dbReference>
<keyword evidence="2" id="KW-1185">Reference proteome</keyword>
<protein>
    <submittedName>
        <fullName evidence="1">Uncharacterized protein</fullName>
    </submittedName>
</protein>
<name>A0A927ILA2_9BURK</name>
<evidence type="ECO:0000313" key="2">
    <source>
        <dbReference type="Proteomes" id="UP000647424"/>
    </source>
</evidence>
<dbReference type="PROSITE" id="PS51257">
    <property type="entry name" value="PROKAR_LIPOPROTEIN"/>
    <property type="match status" value="1"/>
</dbReference>
<proteinExistence type="predicted"/>
<comment type="caution">
    <text evidence="1">The sequence shown here is derived from an EMBL/GenBank/DDBJ whole genome shotgun (WGS) entry which is preliminary data.</text>
</comment>